<dbReference type="AlphaFoldDB" id="A0A0A2MI94"/>
<dbReference type="OrthoDB" id="947434at2"/>
<name>A0A0A2MI94_9FLAO</name>
<sequence>MKKTLLFTFLLLCTLSASAQVTFKPGIRAGANFSKITNTDLDGKTDFYISAFGALKLTRFYTMQPEIGYSRQGGEGNVVTTNYYYTEYNSYETQSVENVDVELQYITFALINKFTLTNNFNIHVGPTFDIITNSSQYTYNDVDLGVTAGIGYTTPFGLGVEARVKKGFVNVVDNYYYNNQGNDYYDYNDNANNLVFSLGLTYSFNVTGSSK</sequence>
<dbReference type="Pfam" id="PF13505">
    <property type="entry name" value="OMP_b-brl"/>
    <property type="match status" value="1"/>
</dbReference>
<keyword evidence="1 2" id="KW-0732">Signal</keyword>
<dbReference type="EMBL" id="JRLY01000021">
    <property type="protein sequence ID" value="KGO91301.1"/>
    <property type="molecule type" value="Genomic_DNA"/>
</dbReference>
<organism evidence="4 5">
    <name type="scientific">Flavobacterium subsaxonicum WB 4.1-42 = DSM 21790</name>
    <dbReference type="NCBI Taxonomy" id="1121898"/>
    <lineage>
        <taxon>Bacteria</taxon>
        <taxon>Pseudomonadati</taxon>
        <taxon>Bacteroidota</taxon>
        <taxon>Flavobacteriia</taxon>
        <taxon>Flavobacteriales</taxon>
        <taxon>Flavobacteriaceae</taxon>
        <taxon>Flavobacterium</taxon>
    </lineage>
</organism>
<dbReference type="STRING" id="1121898.GCA_000422725_04007"/>
<comment type="caution">
    <text evidence="4">The sequence shown here is derived from an EMBL/GenBank/DDBJ whole genome shotgun (WGS) entry which is preliminary data.</text>
</comment>
<dbReference type="RefSeq" id="WP_026990019.1">
    <property type="nucleotide sequence ID" value="NZ_AUGP01000007.1"/>
</dbReference>
<evidence type="ECO:0000256" key="2">
    <source>
        <dbReference type="SAM" id="SignalP"/>
    </source>
</evidence>
<accession>A0A0A2MI94</accession>
<dbReference type="InterPro" id="IPR027385">
    <property type="entry name" value="Beta-barrel_OMP"/>
</dbReference>
<evidence type="ECO:0000313" key="4">
    <source>
        <dbReference type="EMBL" id="KGO91301.1"/>
    </source>
</evidence>
<evidence type="ECO:0000256" key="1">
    <source>
        <dbReference type="ARBA" id="ARBA00022729"/>
    </source>
</evidence>
<protein>
    <recommendedName>
        <fullName evidence="3">Outer membrane protein beta-barrel domain-containing protein</fullName>
    </recommendedName>
</protein>
<gene>
    <name evidence="4" type="ORF">Q766_18665</name>
</gene>
<dbReference type="Proteomes" id="UP000030111">
    <property type="component" value="Unassembled WGS sequence"/>
</dbReference>
<proteinExistence type="predicted"/>
<evidence type="ECO:0000259" key="3">
    <source>
        <dbReference type="Pfam" id="PF13505"/>
    </source>
</evidence>
<reference evidence="4 5" key="1">
    <citation type="submission" date="2013-09" db="EMBL/GenBank/DDBJ databases">
        <authorList>
            <person name="Zeng Z."/>
            <person name="Chen C."/>
        </authorList>
    </citation>
    <scope>NUCLEOTIDE SEQUENCE [LARGE SCALE GENOMIC DNA]</scope>
    <source>
        <strain evidence="4 5">WB 4.1-42</strain>
    </source>
</reference>
<feature type="domain" description="Outer membrane protein beta-barrel" evidence="3">
    <location>
        <begin position="6"/>
        <end position="204"/>
    </location>
</feature>
<evidence type="ECO:0000313" key="5">
    <source>
        <dbReference type="Proteomes" id="UP000030111"/>
    </source>
</evidence>
<dbReference type="eggNOG" id="COG3637">
    <property type="taxonomic scope" value="Bacteria"/>
</dbReference>
<keyword evidence="5" id="KW-1185">Reference proteome</keyword>
<feature type="signal peptide" evidence="2">
    <location>
        <begin position="1"/>
        <end position="19"/>
    </location>
</feature>
<feature type="chain" id="PRO_5002003386" description="Outer membrane protein beta-barrel domain-containing protein" evidence="2">
    <location>
        <begin position="20"/>
        <end position="211"/>
    </location>
</feature>